<dbReference type="PANTHER" id="PTHR30472:SF24">
    <property type="entry name" value="FERRIC ENTEROBACTIN TRANSPORT SYSTEM PERMEASE PROTEIN FEPG"/>
    <property type="match status" value="1"/>
</dbReference>
<keyword evidence="10" id="KW-1185">Reference proteome</keyword>
<dbReference type="Gene3D" id="1.10.3470.10">
    <property type="entry name" value="ABC transporter involved in vitamin B12 uptake, BtuC"/>
    <property type="match status" value="1"/>
</dbReference>
<keyword evidence="6 8" id="KW-1133">Transmembrane helix</keyword>
<dbReference type="SUPFAM" id="SSF81345">
    <property type="entry name" value="ABC transporter involved in vitamin B12 uptake, BtuC"/>
    <property type="match status" value="1"/>
</dbReference>
<dbReference type="RefSeq" id="WP_281144645.1">
    <property type="nucleotide sequence ID" value="NZ_CP123967.1"/>
</dbReference>
<feature type="transmembrane region" description="Helical" evidence="8">
    <location>
        <begin position="105"/>
        <end position="126"/>
    </location>
</feature>
<evidence type="ECO:0000256" key="5">
    <source>
        <dbReference type="ARBA" id="ARBA00022692"/>
    </source>
</evidence>
<dbReference type="PANTHER" id="PTHR30472">
    <property type="entry name" value="FERRIC ENTEROBACTIN TRANSPORT SYSTEM PERMEASE PROTEIN"/>
    <property type="match status" value="1"/>
</dbReference>
<accession>A0ABY8PWN5</accession>
<feature type="transmembrane region" description="Helical" evidence="8">
    <location>
        <begin position="205"/>
        <end position="225"/>
    </location>
</feature>
<evidence type="ECO:0000256" key="8">
    <source>
        <dbReference type="SAM" id="Phobius"/>
    </source>
</evidence>
<gene>
    <name evidence="9" type="ORF">QH948_12265</name>
</gene>
<protein>
    <submittedName>
        <fullName evidence="9">Iron ABC transporter permease</fullName>
    </submittedName>
</protein>
<comment type="subcellular location">
    <subcellularLocation>
        <location evidence="1">Cell membrane</location>
        <topology evidence="1">Multi-pass membrane protein</topology>
    </subcellularLocation>
</comment>
<evidence type="ECO:0000313" key="10">
    <source>
        <dbReference type="Proteomes" id="UP001244136"/>
    </source>
</evidence>
<feature type="transmembrane region" description="Helical" evidence="8">
    <location>
        <begin position="23"/>
        <end position="53"/>
    </location>
</feature>
<dbReference type="Pfam" id="PF01032">
    <property type="entry name" value="FecCD"/>
    <property type="match status" value="1"/>
</dbReference>
<evidence type="ECO:0000256" key="2">
    <source>
        <dbReference type="ARBA" id="ARBA00007935"/>
    </source>
</evidence>
<dbReference type="InterPro" id="IPR037294">
    <property type="entry name" value="ABC_BtuC-like"/>
</dbReference>
<keyword evidence="3" id="KW-0813">Transport</keyword>
<evidence type="ECO:0000256" key="6">
    <source>
        <dbReference type="ARBA" id="ARBA00022989"/>
    </source>
</evidence>
<proteinExistence type="inferred from homology"/>
<evidence type="ECO:0000256" key="1">
    <source>
        <dbReference type="ARBA" id="ARBA00004651"/>
    </source>
</evidence>
<dbReference type="EMBL" id="CP123967">
    <property type="protein sequence ID" value="WGT46896.1"/>
    <property type="molecule type" value="Genomic_DNA"/>
</dbReference>
<name>A0ABY8PWN5_9ACTN</name>
<dbReference type="Proteomes" id="UP001244136">
    <property type="component" value="Chromosome"/>
</dbReference>
<comment type="similarity">
    <text evidence="2">Belongs to the binding-protein-dependent transport system permease family. FecCD subfamily.</text>
</comment>
<feature type="transmembrane region" description="Helical" evidence="8">
    <location>
        <begin position="73"/>
        <end position="93"/>
    </location>
</feature>
<organism evidence="9 10">
    <name type="scientific">Tessaracoccus lacteus</name>
    <dbReference type="NCBI Taxonomy" id="3041766"/>
    <lineage>
        <taxon>Bacteria</taxon>
        <taxon>Bacillati</taxon>
        <taxon>Actinomycetota</taxon>
        <taxon>Actinomycetes</taxon>
        <taxon>Propionibacteriales</taxon>
        <taxon>Propionibacteriaceae</taxon>
        <taxon>Tessaracoccus</taxon>
    </lineage>
</organism>
<feature type="transmembrane region" description="Helical" evidence="8">
    <location>
        <begin position="161"/>
        <end position="184"/>
    </location>
</feature>
<keyword evidence="7 8" id="KW-0472">Membrane</keyword>
<sequence>MSIASTSVTSGRRAARSVVTDTAFVAVLSALVVAGLVVGSSSLTPADVVATLFGQGDAKMQLIVFELRMPRVAAALVVGLCLGMAGALAQGFARNPLASPDILGVTSGASLGAVAAIVLGGGTYAVASTLSSIGIPLAAIVGALAASAAVYGLAWRDGVESYRLILIGIGATATLGGITSFLVARAQITDAAQAAQWMVGSLSGVSWASVWPAALALLILAPVALSQSRNLDIAQLGDELTVGLGVRIQLHRLLLLFVATVLTAVAVSASGPVEFVAFVAPQIARRVARVSRPPLLASALMGAIIVLGGDSFARAVAPGLPVGVITVIVGAPYLIWLLIRGRHKETTA</sequence>
<keyword evidence="5 8" id="KW-0812">Transmembrane</keyword>
<feature type="transmembrane region" description="Helical" evidence="8">
    <location>
        <begin position="319"/>
        <end position="339"/>
    </location>
</feature>
<feature type="transmembrane region" description="Helical" evidence="8">
    <location>
        <begin position="253"/>
        <end position="281"/>
    </location>
</feature>
<feature type="transmembrane region" description="Helical" evidence="8">
    <location>
        <begin position="133"/>
        <end position="155"/>
    </location>
</feature>
<keyword evidence="4" id="KW-1003">Cell membrane</keyword>
<reference evidence="9 10" key="1">
    <citation type="journal article" date="2008" name="Int. J. Syst. Evol. Microbiol.">
        <title>Tessaracoccus flavescens sp. nov., isolated from marine sediment.</title>
        <authorList>
            <person name="Lee D.W."/>
            <person name="Lee S.D."/>
        </authorList>
    </citation>
    <scope>NUCLEOTIDE SEQUENCE [LARGE SCALE GENOMIC DNA]</scope>
    <source>
        <strain evidence="9 10">T21</strain>
    </source>
</reference>
<evidence type="ECO:0000256" key="7">
    <source>
        <dbReference type="ARBA" id="ARBA00023136"/>
    </source>
</evidence>
<evidence type="ECO:0000313" key="9">
    <source>
        <dbReference type="EMBL" id="WGT46896.1"/>
    </source>
</evidence>
<dbReference type="InterPro" id="IPR000522">
    <property type="entry name" value="ABC_transptr_permease_BtuC"/>
</dbReference>
<dbReference type="CDD" id="cd06550">
    <property type="entry name" value="TM_ABC_iron-siderophores_like"/>
    <property type="match status" value="1"/>
</dbReference>
<evidence type="ECO:0000256" key="3">
    <source>
        <dbReference type="ARBA" id="ARBA00022448"/>
    </source>
</evidence>
<evidence type="ECO:0000256" key="4">
    <source>
        <dbReference type="ARBA" id="ARBA00022475"/>
    </source>
</evidence>